<keyword evidence="2" id="KW-1185">Reference proteome</keyword>
<evidence type="ECO:0000313" key="2">
    <source>
        <dbReference type="Proteomes" id="UP000037515"/>
    </source>
</evidence>
<reference evidence="2" key="1">
    <citation type="submission" date="2015-08" db="EMBL/GenBank/DDBJ databases">
        <title>Vibrio galatheae sp. nov., a novel member of the Vibrionaceae family isolated from the Solomon Islands.</title>
        <authorList>
            <person name="Giubergia S."/>
            <person name="Machado H."/>
            <person name="Mateiu R.V."/>
            <person name="Gram L."/>
        </authorList>
    </citation>
    <scope>NUCLEOTIDE SEQUENCE [LARGE SCALE GENOMIC DNA]</scope>
    <source>
        <strain evidence="2">DSM 19584</strain>
    </source>
</reference>
<name>A0A0M0HQP4_VIBNE</name>
<dbReference type="EMBL" id="LHPJ01000005">
    <property type="protein sequence ID" value="KOO04212.1"/>
    <property type="molecule type" value="Genomic_DNA"/>
</dbReference>
<dbReference type="Proteomes" id="UP000037515">
    <property type="component" value="Unassembled WGS sequence"/>
</dbReference>
<organism evidence="1 2">
    <name type="scientific">Vibrio nereis</name>
    <dbReference type="NCBI Taxonomy" id="693"/>
    <lineage>
        <taxon>Bacteria</taxon>
        <taxon>Pseudomonadati</taxon>
        <taxon>Pseudomonadota</taxon>
        <taxon>Gammaproteobacteria</taxon>
        <taxon>Vibrionales</taxon>
        <taxon>Vibrionaceae</taxon>
        <taxon>Vibrio</taxon>
    </lineage>
</organism>
<evidence type="ECO:0000313" key="1">
    <source>
        <dbReference type="EMBL" id="KOO04212.1"/>
    </source>
</evidence>
<proteinExistence type="predicted"/>
<dbReference type="Pfam" id="PF08888">
    <property type="entry name" value="HopJ"/>
    <property type="match status" value="1"/>
</dbReference>
<protein>
    <submittedName>
        <fullName evidence="1">Type III effector</fullName>
    </submittedName>
</protein>
<dbReference type="OrthoDB" id="9790826at2"/>
<dbReference type="InterPro" id="IPR014984">
    <property type="entry name" value="HopJ"/>
</dbReference>
<dbReference type="InterPro" id="IPR038604">
    <property type="entry name" value="HopJ_sf"/>
</dbReference>
<dbReference type="AlphaFoldDB" id="A0A0M0HQP4"/>
<dbReference type="Gene3D" id="3.20.160.10">
    <property type="entry name" value="vpa0580 domain like"/>
    <property type="match status" value="1"/>
</dbReference>
<gene>
    <name evidence="1" type="ORF">AKJ17_04670</name>
</gene>
<sequence length="114" mass="12645">MELNTFISQLKTTPQQIEFSHTMEAIDSNYDFTPTAFTNGDTANEANQNNGSCKIFAFAKLNGLSEEETLACFGAFYREDVLQNPQGDDHANIRNFIKSGWGGVHFEAEALTAK</sequence>
<comment type="caution">
    <text evidence="1">The sequence shown here is derived from an EMBL/GenBank/DDBJ whole genome shotgun (WGS) entry which is preliminary data.</text>
</comment>
<dbReference type="RefSeq" id="WP_053394625.1">
    <property type="nucleotide sequence ID" value="NZ_LHPJ01000005.1"/>
</dbReference>
<dbReference type="PATRIC" id="fig|693.5.peg.948"/>
<dbReference type="STRING" id="693.AKJ17_04670"/>
<accession>A0A0M0HQP4</accession>